<proteinExistence type="predicted"/>
<dbReference type="RefSeq" id="WP_344286681.1">
    <property type="nucleotide sequence ID" value="NZ_BAAAHV010000027.1"/>
</dbReference>
<keyword evidence="3" id="KW-1185">Reference proteome</keyword>
<dbReference type="EMBL" id="JBHUKQ010000006">
    <property type="protein sequence ID" value="MFD2480055.1"/>
    <property type="molecule type" value="Genomic_DNA"/>
</dbReference>
<sequence>MKTQAIAAIEVDYSLLVVAGLARSTFFYHQARLGRPDPHAGLKTAVAEAFEAARGRYGHRRIHAVLVRDGWQIAKKTVLKVMNALGLVCKIRRPRRRRSWPA</sequence>
<reference evidence="3" key="1">
    <citation type="journal article" date="2019" name="Int. J. Syst. Evol. Microbiol.">
        <title>The Global Catalogue of Microorganisms (GCM) 10K type strain sequencing project: providing services to taxonomists for standard genome sequencing and annotation.</title>
        <authorList>
            <consortium name="The Broad Institute Genomics Platform"/>
            <consortium name="The Broad Institute Genome Sequencing Center for Infectious Disease"/>
            <person name="Wu L."/>
            <person name="Ma J."/>
        </authorList>
    </citation>
    <scope>NUCLEOTIDE SEQUENCE [LARGE SCALE GENOMIC DNA]</scope>
    <source>
        <strain evidence="3">CGMCC 4.7638</strain>
    </source>
</reference>
<evidence type="ECO:0000313" key="3">
    <source>
        <dbReference type="Proteomes" id="UP001597542"/>
    </source>
</evidence>
<organism evidence="2 3">
    <name type="scientific">Amycolatopsis albidoflavus</name>
    <dbReference type="NCBI Taxonomy" id="102226"/>
    <lineage>
        <taxon>Bacteria</taxon>
        <taxon>Bacillati</taxon>
        <taxon>Actinomycetota</taxon>
        <taxon>Actinomycetes</taxon>
        <taxon>Pseudonocardiales</taxon>
        <taxon>Pseudonocardiaceae</taxon>
        <taxon>Amycolatopsis</taxon>
    </lineage>
</organism>
<dbReference type="PANTHER" id="PTHR46889">
    <property type="entry name" value="TRANSPOSASE INSF FOR INSERTION SEQUENCE IS3B-RELATED"/>
    <property type="match status" value="1"/>
</dbReference>
<protein>
    <submittedName>
        <fullName evidence="2">IS3 family transposase</fullName>
    </submittedName>
</protein>
<name>A0ABW5HUV0_9PSEU</name>
<evidence type="ECO:0000259" key="1">
    <source>
        <dbReference type="Pfam" id="PF13276"/>
    </source>
</evidence>
<dbReference type="Proteomes" id="UP001597542">
    <property type="component" value="Unassembled WGS sequence"/>
</dbReference>
<comment type="caution">
    <text evidence="2">The sequence shown here is derived from an EMBL/GenBank/DDBJ whole genome shotgun (WGS) entry which is preliminary data.</text>
</comment>
<dbReference type="Pfam" id="PF13276">
    <property type="entry name" value="HTH_21"/>
    <property type="match status" value="1"/>
</dbReference>
<dbReference type="InterPro" id="IPR025948">
    <property type="entry name" value="HTH-like_dom"/>
</dbReference>
<gene>
    <name evidence="2" type="ORF">ACFSUT_07215</name>
</gene>
<dbReference type="InterPro" id="IPR050900">
    <property type="entry name" value="Transposase_IS3/IS150/IS904"/>
</dbReference>
<feature type="domain" description="HTH-like" evidence="1">
    <location>
        <begin position="42"/>
        <end position="95"/>
    </location>
</feature>
<accession>A0ABW5HUV0</accession>
<evidence type="ECO:0000313" key="2">
    <source>
        <dbReference type="EMBL" id="MFD2480055.1"/>
    </source>
</evidence>